<comment type="caution">
    <text evidence="1">The sequence shown here is derived from an EMBL/GenBank/DDBJ whole genome shotgun (WGS) entry which is preliminary data.</text>
</comment>
<dbReference type="GO" id="GO:0016853">
    <property type="term" value="F:isomerase activity"/>
    <property type="evidence" value="ECO:0007669"/>
    <property type="project" value="InterPro"/>
</dbReference>
<dbReference type="RefSeq" id="WP_119374754.1">
    <property type="nucleotide sequence ID" value="NZ_QWFX01000005.1"/>
</dbReference>
<proteinExistence type="predicted"/>
<dbReference type="CDD" id="cd09021">
    <property type="entry name" value="Aldose_epim_Ec_YphB"/>
    <property type="match status" value="1"/>
</dbReference>
<dbReference type="EMBL" id="QWFX01000005">
    <property type="protein sequence ID" value="RIJ32673.1"/>
    <property type="molecule type" value="Genomic_DNA"/>
</dbReference>
<dbReference type="InterPro" id="IPR014718">
    <property type="entry name" value="GH-type_carb-bd"/>
</dbReference>
<dbReference type="Pfam" id="PF01263">
    <property type="entry name" value="Aldose_epim"/>
    <property type="match status" value="1"/>
</dbReference>
<dbReference type="Gene3D" id="2.70.98.10">
    <property type="match status" value="1"/>
</dbReference>
<dbReference type="InterPro" id="IPR011013">
    <property type="entry name" value="Gal_mutarotase_sf_dom"/>
</dbReference>
<keyword evidence="2" id="KW-1185">Reference proteome</keyword>
<accession>A0A399RQP2</accession>
<evidence type="ECO:0000313" key="1">
    <source>
        <dbReference type="EMBL" id="RIJ32673.1"/>
    </source>
</evidence>
<evidence type="ECO:0000313" key="2">
    <source>
        <dbReference type="Proteomes" id="UP000266385"/>
    </source>
</evidence>
<protein>
    <submittedName>
        <fullName evidence="1">Aldose 1-epimerase</fullName>
    </submittedName>
</protein>
<name>A0A399RQP2_9PROT</name>
<dbReference type="GO" id="GO:0030246">
    <property type="term" value="F:carbohydrate binding"/>
    <property type="evidence" value="ECO:0007669"/>
    <property type="project" value="InterPro"/>
</dbReference>
<reference evidence="1 2" key="1">
    <citation type="submission" date="2018-08" db="EMBL/GenBank/DDBJ databases">
        <title>Henriciella mobilis sp. nov., isolated from seawater.</title>
        <authorList>
            <person name="Cheng H."/>
            <person name="Wu Y.-H."/>
            <person name="Xu X.-W."/>
            <person name="Guo L.-L."/>
        </authorList>
    </citation>
    <scope>NUCLEOTIDE SEQUENCE [LARGE SCALE GENOMIC DNA]</scope>
    <source>
        <strain evidence="1 2">JN25</strain>
    </source>
</reference>
<dbReference type="AlphaFoldDB" id="A0A399RQP2"/>
<organism evidence="1 2">
    <name type="scientific">Henriciella mobilis</name>
    <dbReference type="NCBI Taxonomy" id="2305467"/>
    <lineage>
        <taxon>Bacteria</taxon>
        <taxon>Pseudomonadati</taxon>
        <taxon>Pseudomonadota</taxon>
        <taxon>Alphaproteobacteria</taxon>
        <taxon>Hyphomonadales</taxon>
        <taxon>Hyphomonadaceae</taxon>
        <taxon>Henriciella</taxon>
    </lineage>
</organism>
<dbReference type="InterPro" id="IPR008183">
    <property type="entry name" value="Aldose_1/G6P_1-epimerase"/>
</dbReference>
<dbReference type="Proteomes" id="UP000266385">
    <property type="component" value="Unassembled WGS sequence"/>
</dbReference>
<dbReference type="GO" id="GO:0005975">
    <property type="term" value="P:carbohydrate metabolic process"/>
    <property type="evidence" value="ECO:0007669"/>
    <property type="project" value="InterPro"/>
</dbReference>
<gene>
    <name evidence="1" type="ORF">D1223_02140</name>
</gene>
<dbReference type="SUPFAM" id="SSF74650">
    <property type="entry name" value="Galactose mutarotase-like"/>
    <property type="match status" value="1"/>
</dbReference>
<sequence>MPGTTELSDKAALCYLSAHGFDMAVQPGVGGRIVSLSFGGVDVFQPDARPDAMRVFDAGCFPLVPFSNRIRGGTFEFGGCPHTLKRNWDGDEHAIHGEGWTSAWTVTHQDDASIRMWMASAGWWPWTYECSQLIRLLPGRVSLSLKVTNLDTSAMPVGLGFHPYFPRNDQTQLQFNAAGMIQPMNHGPLQVEPLTPTTDFSQDTAMRLRDLDHGYAGWDGVAIIRQPEEGLEITVRTNASPAGAVVYIPPSAPFFCFEPVSQINGAFEMDQTVETGLHALKPGESLDFSVAIDVEKRPDAPDRKDSSA</sequence>
<dbReference type="OrthoDB" id="9796517at2"/>